<proteinExistence type="predicted"/>
<reference evidence="1" key="1">
    <citation type="submission" date="2022-11" db="EMBL/GenBank/DDBJ databases">
        <title>Centuries of genome instability and evolution in soft-shell clam transmissible cancer (bioRxiv).</title>
        <authorList>
            <person name="Hart S.F.M."/>
            <person name="Yonemitsu M.A."/>
            <person name="Giersch R.M."/>
            <person name="Beal B.F."/>
            <person name="Arriagada G."/>
            <person name="Davis B.W."/>
            <person name="Ostrander E.A."/>
            <person name="Goff S.P."/>
            <person name="Metzger M.J."/>
        </authorList>
    </citation>
    <scope>NUCLEOTIDE SEQUENCE</scope>
    <source>
        <strain evidence="1">MELC-2E11</strain>
        <tissue evidence="1">Siphon/mantle</tissue>
    </source>
</reference>
<organism evidence="1 2">
    <name type="scientific">Mya arenaria</name>
    <name type="common">Soft-shell clam</name>
    <dbReference type="NCBI Taxonomy" id="6604"/>
    <lineage>
        <taxon>Eukaryota</taxon>
        <taxon>Metazoa</taxon>
        <taxon>Spiralia</taxon>
        <taxon>Lophotrochozoa</taxon>
        <taxon>Mollusca</taxon>
        <taxon>Bivalvia</taxon>
        <taxon>Autobranchia</taxon>
        <taxon>Heteroconchia</taxon>
        <taxon>Euheterodonta</taxon>
        <taxon>Imparidentia</taxon>
        <taxon>Neoheterodontei</taxon>
        <taxon>Myida</taxon>
        <taxon>Myoidea</taxon>
        <taxon>Myidae</taxon>
        <taxon>Mya</taxon>
    </lineage>
</organism>
<keyword evidence="2" id="KW-1185">Reference proteome</keyword>
<name>A0ABY7ESK6_MYAAR</name>
<evidence type="ECO:0000313" key="2">
    <source>
        <dbReference type="Proteomes" id="UP001164746"/>
    </source>
</evidence>
<gene>
    <name evidence="1" type="ORF">MAR_027145</name>
</gene>
<accession>A0ABY7ESK6</accession>
<dbReference type="EMBL" id="CP111019">
    <property type="protein sequence ID" value="WAR12965.1"/>
    <property type="molecule type" value="Genomic_DNA"/>
</dbReference>
<evidence type="ECO:0008006" key="3">
    <source>
        <dbReference type="Google" id="ProtNLM"/>
    </source>
</evidence>
<sequence length="20" mass="2343">MGLSSPWMETLCHLPWEHTS</sequence>
<evidence type="ECO:0000313" key="1">
    <source>
        <dbReference type="EMBL" id="WAR12965.1"/>
    </source>
</evidence>
<dbReference type="Proteomes" id="UP001164746">
    <property type="component" value="Chromosome 8"/>
</dbReference>
<protein>
    <recommendedName>
        <fullName evidence="3">Cytochrome c oxidase subunit I</fullName>
    </recommendedName>
</protein>